<evidence type="ECO:0000313" key="2">
    <source>
        <dbReference type="EMBL" id="EFY03840.1"/>
    </source>
</evidence>
<dbReference type="AlphaFoldDB" id="E8LGW5"/>
<keyword evidence="1" id="KW-0472">Membrane</keyword>
<dbReference type="HOGENOM" id="CLU_3203264_0_0_9"/>
<keyword evidence="3" id="KW-1185">Reference proteome</keyword>
<dbReference type="Proteomes" id="UP000004923">
    <property type="component" value="Unassembled WGS sequence"/>
</dbReference>
<reference evidence="2 3" key="1">
    <citation type="submission" date="2011-01" db="EMBL/GenBank/DDBJ databases">
        <authorList>
            <person name="Weinstock G."/>
            <person name="Sodergren E."/>
            <person name="Clifton S."/>
            <person name="Fulton L."/>
            <person name="Fulton B."/>
            <person name="Courtney L."/>
            <person name="Fronick C."/>
            <person name="Harrison M."/>
            <person name="Strong C."/>
            <person name="Farmer C."/>
            <person name="Delahaunty K."/>
            <person name="Markovic C."/>
            <person name="Hall O."/>
            <person name="Minx P."/>
            <person name="Tomlinson C."/>
            <person name="Mitreva M."/>
            <person name="Hou S."/>
            <person name="Chen J."/>
            <person name="Wollam A."/>
            <person name="Pepin K.H."/>
            <person name="Johnson M."/>
            <person name="Bhonagiri V."/>
            <person name="Zhang X."/>
            <person name="Suruliraj S."/>
            <person name="Warren W."/>
            <person name="Chinwalla A."/>
            <person name="Mardis E.R."/>
            <person name="Wilson R.K."/>
        </authorList>
    </citation>
    <scope>NUCLEOTIDE SEQUENCE [LARGE SCALE GENOMIC DNA]</scope>
    <source>
        <strain evidence="2 3">YIT 12067</strain>
    </source>
</reference>
<proteinExistence type="predicted"/>
<sequence length="45" mass="5397">MHSHFLFFICCCIFTACGFFPSSAIYYSTFLYFVYSILEKILKFF</sequence>
<name>E8LGW5_9FIRM</name>
<accession>E8LGW5</accession>
<keyword evidence="1" id="KW-1133">Transmembrane helix</keyword>
<keyword evidence="1" id="KW-0812">Transmembrane</keyword>
<evidence type="ECO:0000256" key="1">
    <source>
        <dbReference type="SAM" id="Phobius"/>
    </source>
</evidence>
<protein>
    <submittedName>
        <fullName evidence="2">Uncharacterized protein</fullName>
    </submittedName>
</protein>
<gene>
    <name evidence="2" type="ORF">HMPREF9443_02121</name>
</gene>
<feature type="transmembrane region" description="Helical" evidence="1">
    <location>
        <begin position="6"/>
        <end position="35"/>
    </location>
</feature>
<dbReference type="EMBL" id="AEVN01000118">
    <property type="protein sequence ID" value="EFY03840.1"/>
    <property type="molecule type" value="Genomic_DNA"/>
</dbReference>
<evidence type="ECO:0000313" key="3">
    <source>
        <dbReference type="Proteomes" id="UP000004923"/>
    </source>
</evidence>
<organism evidence="2 3">
    <name type="scientific">Phascolarctobacterium succinatutens YIT 12067</name>
    <dbReference type="NCBI Taxonomy" id="626939"/>
    <lineage>
        <taxon>Bacteria</taxon>
        <taxon>Bacillati</taxon>
        <taxon>Bacillota</taxon>
        <taxon>Negativicutes</taxon>
        <taxon>Acidaminococcales</taxon>
        <taxon>Acidaminococcaceae</taxon>
        <taxon>Phascolarctobacterium</taxon>
    </lineage>
</organism>
<comment type="caution">
    <text evidence="2">The sequence shown here is derived from an EMBL/GenBank/DDBJ whole genome shotgun (WGS) entry which is preliminary data.</text>
</comment>